<organism evidence="1 2">
    <name type="scientific">candidate division WWE3 bacterium CG06_land_8_20_14_3_00_42_16</name>
    <dbReference type="NCBI Taxonomy" id="1975083"/>
    <lineage>
        <taxon>Bacteria</taxon>
        <taxon>Katanobacteria</taxon>
    </lineage>
</organism>
<gene>
    <name evidence="1" type="ORF">COS81_02220</name>
</gene>
<proteinExistence type="predicted"/>
<name>A0A2M7ANF5_UNCKA</name>
<dbReference type="InterPro" id="IPR036412">
    <property type="entry name" value="HAD-like_sf"/>
</dbReference>
<dbReference type="InterPro" id="IPR023214">
    <property type="entry name" value="HAD_sf"/>
</dbReference>
<evidence type="ECO:0000313" key="1">
    <source>
        <dbReference type="EMBL" id="PIU68902.1"/>
    </source>
</evidence>
<accession>A0A2M7ANF5</accession>
<evidence type="ECO:0008006" key="3">
    <source>
        <dbReference type="Google" id="ProtNLM"/>
    </source>
</evidence>
<dbReference type="SUPFAM" id="SSF56784">
    <property type="entry name" value="HAD-like"/>
    <property type="match status" value="1"/>
</dbReference>
<dbReference type="Proteomes" id="UP000229916">
    <property type="component" value="Unassembled WGS sequence"/>
</dbReference>
<evidence type="ECO:0000313" key="2">
    <source>
        <dbReference type="Proteomes" id="UP000229916"/>
    </source>
</evidence>
<comment type="caution">
    <text evidence="1">The sequence shown here is derived from an EMBL/GenBank/DDBJ whole genome shotgun (WGS) entry which is preliminary data.</text>
</comment>
<dbReference type="EMBL" id="PEWD01000045">
    <property type="protein sequence ID" value="PIU68902.1"/>
    <property type="molecule type" value="Genomic_DNA"/>
</dbReference>
<dbReference type="AlphaFoldDB" id="A0A2M7ANF5"/>
<protein>
    <recommendedName>
        <fullName evidence="3">Magnesium-dependent phosphatase-1</fullName>
    </recommendedName>
</protein>
<sequence>MVTFPAITSMVPWYLGFDLDGVILHPSSQRPITGAVDVLNGLFDSGHRIIIATARPWILWWTIEPLLNHYGIPRHALYKVGSLGDTVRRKAAVLRLEKAAVYVDNKRTTIFRLQREFQIPSILFTSWQDIAVMFGLREEW</sequence>
<reference evidence="2" key="1">
    <citation type="submission" date="2017-09" db="EMBL/GenBank/DDBJ databases">
        <title>Depth-based differentiation of microbial function through sediment-hosted aquifers and enrichment of novel symbionts in the deep terrestrial subsurface.</title>
        <authorList>
            <person name="Probst A.J."/>
            <person name="Ladd B."/>
            <person name="Jarett J.K."/>
            <person name="Geller-Mcgrath D.E."/>
            <person name="Sieber C.M.K."/>
            <person name="Emerson J.B."/>
            <person name="Anantharaman K."/>
            <person name="Thomas B.C."/>
            <person name="Malmstrom R."/>
            <person name="Stieglmeier M."/>
            <person name="Klingl A."/>
            <person name="Woyke T."/>
            <person name="Ryan C.M."/>
            <person name="Banfield J.F."/>
        </authorList>
    </citation>
    <scope>NUCLEOTIDE SEQUENCE [LARGE SCALE GENOMIC DNA]</scope>
</reference>
<dbReference type="Gene3D" id="3.40.50.1000">
    <property type="entry name" value="HAD superfamily/HAD-like"/>
    <property type="match status" value="1"/>
</dbReference>